<dbReference type="Gene3D" id="3.10.180.10">
    <property type="entry name" value="2,3-Dihydroxybiphenyl 1,2-Dioxygenase, domain 1"/>
    <property type="match status" value="1"/>
</dbReference>
<evidence type="ECO:0000313" key="3">
    <source>
        <dbReference type="Proteomes" id="UP000194664"/>
    </source>
</evidence>
<dbReference type="InterPro" id="IPR029068">
    <property type="entry name" value="Glyas_Bleomycin-R_OHBP_Dase"/>
</dbReference>
<comment type="caution">
    <text evidence="2">The sequence shown here is derived from an EMBL/GenBank/DDBJ whole genome shotgun (WGS) entry which is preliminary data.</text>
</comment>
<evidence type="ECO:0000313" key="2">
    <source>
        <dbReference type="EMBL" id="OUD09031.1"/>
    </source>
</evidence>
<dbReference type="PROSITE" id="PS51819">
    <property type="entry name" value="VOC"/>
    <property type="match status" value="1"/>
</dbReference>
<dbReference type="RefSeq" id="WP_165767754.1">
    <property type="nucleotide sequence ID" value="NZ_MSPP01000003.1"/>
</dbReference>
<dbReference type="Proteomes" id="UP000194664">
    <property type="component" value="Unassembled WGS sequence"/>
</dbReference>
<feature type="domain" description="VOC" evidence="1">
    <location>
        <begin position="6"/>
        <end position="118"/>
    </location>
</feature>
<dbReference type="InterPro" id="IPR037523">
    <property type="entry name" value="VOC_core"/>
</dbReference>
<keyword evidence="3" id="KW-1185">Reference proteome</keyword>
<protein>
    <recommendedName>
        <fullName evidence="1">VOC domain-containing protein</fullName>
    </recommendedName>
</protein>
<evidence type="ECO:0000259" key="1">
    <source>
        <dbReference type="PROSITE" id="PS51819"/>
    </source>
</evidence>
<sequence length="120" mass="12813">MTTMPAVVWTELAVSDLEKSVAYYQAVLNRPAHVSDVAATTTYVFGDNSVTGFQLIPAENHVANQSVIHVMVAGSVETAVERAEQNGGSLEGDILTMPFGKIAYTRDIDGNRVGLFEPAA</sequence>
<dbReference type="EMBL" id="MSPP01000003">
    <property type="protein sequence ID" value="OUD09031.1"/>
    <property type="molecule type" value="Genomic_DNA"/>
</dbReference>
<dbReference type="AlphaFoldDB" id="A0A251WXM0"/>
<dbReference type="SUPFAM" id="SSF54593">
    <property type="entry name" value="Glyoxalase/Bleomycin resistance protein/Dihydroxybiphenyl dioxygenase"/>
    <property type="match status" value="1"/>
</dbReference>
<reference evidence="2 3" key="1">
    <citation type="submission" date="2016-12" db="EMBL/GenBank/DDBJ databases">
        <title>The draft genome sequence of HSLHS2.</title>
        <authorList>
            <person name="Hu D."/>
            <person name="Wang L."/>
            <person name="Shao Z."/>
        </authorList>
    </citation>
    <scope>NUCLEOTIDE SEQUENCE [LARGE SCALE GENOMIC DNA]</scope>
    <source>
        <strain evidence="2">MCCC 1A06712</strain>
    </source>
</reference>
<dbReference type="PANTHER" id="PTHR33993">
    <property type="entry name" value="GLYOXALASE-RELATED"/>
    <property type="match status" value="1"/>
</dbReference>
<proteinExistence type="predicted"/>
<dbReference type="PANTHER" id="PTHR33993:SF14">
    <property type="entry name" value="GB|AAF24581.1"/>
    <property type="match status" value="1"/>
</dbReference>
<dbReference type="InterPro" id="IPR004360">
    <property type="entry name" value="Glyas_Fos-R_dOase_dom"/>
</dbReference>
<dbReference type="InterPro" id="IPR052164">
    <property type="entry name" value="Anthracycline_SecMetBiosynth"/>
</dbReference>
<gene>
    <name evidence="2" type="ORF">BVC71_09975</name>
</gene>
<organism evidence="2 3">
    <name type="scientific">Marivivens niveibacter</name>
    <dbReference type="NCBI Taxonomy" id="1930667"/>
    <lineage>
        <taxon>Bacteria</taxon>
        <taxon>Pseudomonadati</taxon>
        <taxon>Pseudomonadota</taxon>
        <taxon>Alphaproteobacteria</taxon>
        <taxon>Rhodobacterales</taxon>
        <taxon>Paracoccaceae</taxon>
        <taxon>Marivivens group</taxon>
        <taxon>Marivivens</taxon>
    </lineage>
</organism>
<dbReference type="Pfam" id="PF00903">
    <property type="entry name" value="Glyoxalase"/>
    <property type="match status" value="1"/>
</dbReference>
<accession>A0A251WXM0</accession>
<name>A0A251WXM0_9RHOB</name>